<protein>
    <submittedName>
        <fullName evidence="3">Uncharacterized protein</fullName>
    </submittedName>
</protein>
<organism evidence="3 4">
    <name type="scientific">Aulographum hederae CBS 113979</name>
    <dbReference type="NCBI Taxonomy" id="1176131"/>
    <lineage>
        <taxon>Eukaryota</taxon>
        <taxon>Fungi</taxon>
        <taxon>Dikarya</taxon>
        <taxon>Ascomycota</taxon>
        <taxon>Pezizomycotina</taxon>
        <taxon>Dothideomycetes</taxon>
        <taxon>Pleosporomycetidae</taxon>
        <taxon>Aulographales</taxon>
        <taxon>Aulographaceae</taxon>
    </lineage>
</organism>
<dbReference type="AlphaFoldDB" id="A0A6G1GRB9"/>
<proteinExistence type="predicted"/>
<keyword evidence="2" id="KW-0472">Membrane</keyword>
<dbReference type="OrthoDB" id="3555481at2759"/>
<evidence type="ECO:0000256" key="1">
    <source>
        <dbReference type="SAM" id="MobiDB-lite"/>
    </source>
</evidence>
<feature type="region of interest" description="Disordered" evidence="1">
    <location>
        <begin position="173"/>
        <end position="209"/>
    </location>
</feature>
<sequence length="248" mass="25148">MLRPQPRDDGWQTSPFLLRTSMSSIHFLLSSIAITLLWSSQIALVAADDGGTPIPITTYTDSGDSHCLTPSTTSPNVTLPLGICAVTPGMGSLNLPDYPCANAIVQPYVFSDTACGTEAVLGYFQSDTCYAVYKGAMAAIMLSCDHNNPETPVGTTTIAVGAVATQGAAGGGTPVASGGGGGSSITPSSAASPTNTNTDSDSDPGSPAKNGWSSLDYGARVGIIVALAVGIPPIVIAAWALMYACKGR</sequence>
<evidence type="ECO:0000313" key="3">
    <source>
        <dbReference type="EMBL" id="KAF1983354.1"/>
    </source>
</evidence>
<dbReference type="EMBL" id="ML977176">
    <property type="protein sequence ID" value="KAF1983354.1"/>
    <property type="molecule type" value="Genomic_DNA"/>
</dbReference>
<name>A0A6G1GRB9_9PEZI</name>
<feature type="compositionally biased region" description="Gly residues" evidence="1">
    <location>
        <begin position="173"/>
        <end position="183"/>
    </location>
</feature>
<reference evidence="3" key="1">
    <citation type="journal article" date="2020" name="Stud. Mycol.">
        <title>101 Dothideomycetes genomes: a test case for predicting lifestyles and emergence of pathogens.</title>
        <authorList>
            <person name="Haridas S."/>
            <person name="Albert R."/>
            <person name="Binder M."/>
            <person name="Bloem J."/>
            <person name="Labutti K."/>
            <person name="Salamov A."/>
            <person name="Andreopoulos B."/>
            <person name="Baker S."/>
            <person name="Barry K."/>
            <person name="Bills G."/>
            <person name="Bluhm B."/>
            <person name="Cannon C."/>
            <person name="Castanera R."/>
            <person name="Culley D."/>
            <person name="Daum C."/>
            <person name="Ezra D."/>
            <person name="Gonzalez J."/>
            <person name="Henrissat B."/>
            <person name="Kuo A."/>
            <person name="Liang C."/>
            <person name="Lipzen A."/>
            <person name="Lutzoni F."/>
            <person name="Magnuson J."/>
            <person name="Mondo S."/>
            <person name="Nolan M."/>
            <person name="Ohm R."/>
            <person name="Pangilinan J."/>
            <person name="Park H.-J."/>
            <person name="Ramirez L."/>
            <person name="Alfaro M."/>
            <person name="Sun H."/>
            <person name="Tritt A."/>
            <person name="Yoshinaga Y."/>
            <person name="Zwiers L.-H."/>
            <person name="Turgeon B."/>
            <person name="Goodwin S."/>
            <person name="Spatafora J."/>
            <person name="Crous P."/>
            <person name="Grigoriev I."/>
        </authorList>
    </citation>
    <scope>NUCLEOTIDE SEQUENCE</scope>
    <source>
        <strain evidence="3">CBS 113979</strain>
    </source>
</reference>
<feature type="compositionally biased region" description="Low complexity" evidence="1">
    <location>
        <begin position="184"/>
        <end position="194"/>
    </location>
</feature>
<accession>A0A6G1GRB9</accession>
<evidence type="ECO:0000256" key="2">
    <source>
        <dbReference type="SAM" id="Phobius"/>
    </source>
</evidence>
<keyword evidence="2" id="KW-0812">Transmembrane</keyword>
<feature type="transmembrane region" description="Helical" evidence="2">
    <location>
        <begin position="223"/>
        <end position="245"/>
    </location>
</feature>
<gene>
    <name evidence="3" type="ORF">K402DRAFT_456750</name>
</gene>
<evidence type="ECO:0000313" key="4">
    <source>
        <dbReference type="Proteomes" id="UP000800041"/>
    </source>
</evidence>
<keyword evidence="2" id="KW-1133">Transmembrane helix</keyword>
<keyword evidence="4" id="KW-1185">Reference proteome</keyword>
<dbReference type="Proteomes" id="UP000800041">
    <property type="component" value="Unassembled WGS sequence"/>
</dbReference>